<keyword evidence="8" id="KW-0624">Polysaccharide degradation</keyword>
<dbReference type="InterPro" id="IPR001701">
    <property type="entry name" value="Glyco_hydro_9"/>
</dbReference>
<keyword evidence="6" id="KW-0119">Carbohydrate metabolism</keyword>
<dbReference type="Gene3D" id="1.50.10.10">
    <property type="match status" value="1"/>
</dbReference>
<evidence type="ECO:0000313" key="11">
    <source>
        <dbReference type="Proteomes" id="UP000747542"/>
    </source>
</evidence>
<proteinExistence type="inferred from homology"/>
<feature type="domain" description="Glycoside hydrolase family 9" evidence="9">
    <location>
        <begin position="4"/>
        <end position="233"/>
    </location>
</feature>
<evidence type="ECO:0000256" key="5">
    <source>
        <dbReference type="ARBA" id="ARBA00023001"/>
    </source>
</evidence>
<keyword evidence="11" id="KW-1185">Reference proteome</keyword>
<evidence type="ECO:0000259" key="9">
    <source>
        <dbReference type="Pfam" id="PF00759"/>
    </source>
</evidence>
<dbReference type="Proteomes" id="UP000747542">
    <property type="component" value="Unassembled WGS sequence"/>
</dbReference>
<dbReference type="GO" id="GO:0030245">
    <property type="term" value="P:cellulose catabolic process"/>
    <property type="evidence" value="ECO:0007669"/>
    <property type="project" value="UniProtKB-KW"/>
</dbReference>
<dbReference type="AlphaFoldDB" id="A0A8J5NDU8"/>
<protein>
    <recommendedName>
        <fullName evidence="3">cellulase</fullName>
        <ecNumber evidence="3">3.2.1.4</ecNumber>
    </recommendedName>
</protein>
<dbReference type="InterPro" id="IPR012341">
    <property type="entry name" value="6hp_glycosidase-like_sf"/>
</dbReference>
<keyword evidence="5" id="KW-0136">Cellulose degradation</keyword>
<evidence type="ECO:0000256" key="2">
    <source>
        <dbReference type="ARBA" id="ARBA00007072"/>
    </source>
</evidence>
<comment type="catalytic activity">
    <reaction evidence="1">
        <text>Endohydrolysis of (1-&gt;4)-beta-D-glucosidic linkages in cellulose, lichenin and cereal beta-D-glucans.</text>
        <dbReference type="EC" id="3.2.1.4"/>
    </reaction>
</comment>
<dbReference type="PANTHER" id="PTHR22298">
    <property type="entry name" value="ENDO-1,4-BETA-GLUCANASE"/>
    <property type="match status" value="1"/>
</dbReference>
<dbReference type="EMBL" id="JAHLQT010002318">
    <property type="protein sequence ID" value="KAG7177444.1"/>
    <property type="molecule type" value="Genomic_DNA"/>
</dbReference>
<gene>
    <name evidence="10" type="primary">celD-L9</name>
    <name evidence="10" type="ORF">Hamer_G016738</name>
</gene>
<evidence type="ECO:0000256" key="8">
    <source>
        <dbReference type="ARBA" id="ARBA00023326"/>
    </source>
</evidence>
<dbReference type="GO" id="GO:0008810">
    <property type="term" value="F:cellulase activity"/>
    <property type="evidence" value="ECO:0007669"/>
    <property type="project" value="UniProtKB-EC"/>
</dbReference>
<accession>A0A8J5NDU8</accession>
<evidence type="ECO:0000256" key="6">
    <source>
        <dbReference type="ARBA" id="ARBA00023277"/>
    </source>
</evidence>
<dbReference type="Pfam" id="PF00759">
    <property type="entry name" value="Glyco_hydro_9"/>
    <property type="match status" value="1"/>
</dbReference>
<comment type="similarity">
    <text evidence="2">Belongs to the glycosyl hydrolase 9 (cellulase E) family.</text>
</comment>
<dbReference type="SUPFAM" id="SSF48208">
    <property type="entry name" value="Six-hairpin glycosidases"/>
    <property type="match status" value="1"/>
</dbReference>
<sequence length="240" mass="26298">MSSSNGFGDELCWAALWLGRATGDPSYISKARDHWDEFNFVKDVNSKFSWDDKIPGIFSLFWMLDNSSEYPDALRNYLDGLKTSASYTPEGLVFLGDQGSNRYAANAAFISLFAAKNGMDTEANQKWAREQIGQLLGDNSRYSRSFVVGYGQNPPKRLRVARRILMYSFFPSSCPNPPADCSGALDNLGPNPHVLFGALAAGPAENGDYTDDRKDITHNGVSCTYNAAFTGALAALVEIS</sequence>
<evidence type="ECO:0000256" key="3">
    <source>
        <dbReference type="ARBA" id="ARBA00012601"/>
    </source>
</evidence>
<reference evidence="10" key="1">
    <citation type="journal article" date="2021" name="Sci. Adv.">
        <title>The American lobster genome reveals insights on longevity, neural, and immune adaptations.</title>
        <authorList>
            <person name="Polinski J.M."/>
            <person name="Zimin A.V."/>
            <person name="Clark K.F."/>
            <person name="Kohn A.B."/>
            <person name="Sadowski N."/>
            <person name="Timp W."/>
            <person name="Ptitsyn A."/>
            <person name="Khanna P."/>
            <person name="Romanova D.Y."/>
            <person name="Williams P."/>
            <person name="Greenwood S.J."/>
            <person name="Moroz L.L."/>
            <person name="Walt D.R."/>
            <person name="Bodnar A.G."/>
        </authorList>
    </citation>
    <scope>NUCLEOTIDE SEQUENCE</scope>
    <source>
        <strain evidence="10">GMGI-L3</strain>
    </source>
</reference>
<keyword evidence="7" id="KW-0326">Glycosidase</keyword>
<evidence type="ECO:0000313" key="10">
    <source>
        <dbReference type="EMBL" id="KAG7177444.1"/>
    </source>
</evidence>
<organism evidence="10 11">
    <name type="scientific">Homarus americanus</name>
    <name type="common">American lobster</name>
    <dbReference type="NCBI Taxonomy" id="6706"/>
    <lineage>
        <taxon>Eukaryota</taxon>
        <taxon>Metazoa</taxon>
        <taxon>Ecdysozoa</taxon>
        <taxon>Arthropoda</taxon>
        <taxon>Crustacea</taxon>
        <taxon>Multicrustacea</taxon>
        <taxon>Malacostraca</taxon>
        <taxon>Eumalacostraca</taxon>
        <taxon>Eucarida</taxon>
        <taxon>Decapoda</taxon>
        <taxon>Pleocyemata</taxon>
        <taxon>Astacidea</taxon>
        <taxon>Nephropoidea</taxon>
        <taxon>Nephropidae</taxon>
        <taxon>Homarus</taxon>
    </lineage>
</organism>
<name>A0A8J5NDU8_HOMAM</name>
<evidence type="ECO:0000256" key="7">
    <source>
        <dbReference type="ARBA" id="ARBA00023295"/>
    </source>
</evidence>
<keyword evidence="4" id="KW-0378">Hydrolase</keyword>
<dbReference type="InterPro" id="IPR008928">
    <property type="entry name" value="6-hairpin_glycosidase_sf"/>
</dbReference>
<evidence type="ECO:0000256" key="1">
    <source>
        <dbReference type="ARBA" id="ARBA00000966"/>
    </source>
</evidence>
<comment type="caution">
    <text evidence="10">The sequence shown here is derived from an EMBL/GenBank/DDBJ whole genome shotgun (WGS) entry which is preliminary data.</text>
</comment>
<dbReference type="EC" id="3.2.1.4" evidence="3"/>
<evidence type="ECO:0000256" key="4">
    <source>
        <dbReference type="ARBA" id="ARBA00022801"/>
    </source>
</evidence>